<evidence type="ECO:0000256" key="1">
    <source>
        <dbReference type="ARBA" id="ARBA00004608"/>
    </source>
</evidence>
<comment type="similarity">
    <text evidence="2">Belongs to the SNF7 family.</text>
</comment>
<dbReference type="Proteomes" id="UP001162131">
    <property type="component" value="Unassembled WGS sequence"/>
</dbReference>
<evidence type="ECO:0000256" key="7">
    <source>
        <dbReference type="SAM" id="Coils"/>
    </source>
</evidence>
<dbReference type="Gene3D" id="6.10.140.1230">
    <property type="match status" value="1"/>
</dbReference>
<gene>
    <name evidence="9" type="ORF">BSTOLATCC_MIC46610</name>
</gene>
<dbReference type="GO" id="GO:0006900">
    <property type="term" value="P:vesicle budding from membrane"/>
    <property type="evidence" value="ECO:0007669"/>
    <property type="project" value="TreeGrafter"/>
</dbReference>
<evidence type="ECO:0000256" key="2">
    <source>
        <dbReference type="ARBA" id="ARBA00006190"/>
    </source>
</evidence>
<evidence type="ECO:0000256" key="5">
    <source>
        <dbReference type="ARBA" id="ARBA00022927"/>
    </source>
</evidence>
<dbReference type="GO" id="GO:0005771">
    <property type="term" value="C:multivesicular body"/>
    <property type="evidence" value="ECO:0007669"/>
    <property type="project" value="TreeGrafter"/>
</dbReference>
<evidence type="ECO:0000256" key="3">
    <source>
        <dbReference type="ARBA" id="ARBA00022448"/>
    </source>
</evidence>
<evidence type="ECO:0000313" key="10">
    <source>
        <dbReference type="Proteomes" id="UP001162131"/>
    </source>
</evidence>
<proteinExistence type="inferred from homology"/>
<evidence type="ECO:0000256" key="4">
    <source>
        <dbReference type="ARBA" id="ARBA00022753"/>
    </source>
</evidence>
<keyword evidence="5" id="KW-0653">Protein transport</keyword>
<dbReference type="AlphaFoldDB" id="A0AAU9JU08"/>
<dbReference type="GO" id="GO:0032511">
    <property type="term" value="P:late endosome to vacuole transport via multivesicular body sorting pathway"/>
    <property type="evidence" value="ECO:0007669"/>
    <property type="project" value="TreeGrafter"/>
</dbReference>
<comment type="subcellular location">
    <subcellularLocation>
        <location evidence="1">Endosome membrane</location>
    </subcellularLocation>
</comment>
<evidence type="ECO:0000256" key="8">
    <source>
        <dbReference type="SAM" id="MobiDB-lite"/>
    </source>
</evidence>
<accession>A0AAU9JU08</accession>
<feature type="compositionally biased region" description="Basic and acidic residues" evidence="8">
    <location>
        <begin position="12"/>
        <end position="25"/>
    </location>
</feature>
<keyword evidence="7" id="KW-0175">Coiled coil</keyword>
<reference evidence="9" key="1">
    <citation type="submission" date="2021-09" db="EMBL/GenBank/DDBJ databases">
        <authorList>
            <consortium name="AG Swart"/>
            <person name="Singh M."/>
            <person name="Singh A."/>
            <person name="Seah K."/>
            <person name="Emmerich C."/>
        </authorList>
    </citation>
    <scope>NUCLEOTIDE SEQUENCE</scope>
    <source>
        <strain evidence="9">ATCC30299</strain>
    </source>
</reference>
<dbReference type="PANTHER" id="PTHR22761">
    <property type="entry name" value="CHARGED MULTIVESICULAR BODY PROTEIN"/>
    <property type="match status" value="1"/>
</dbReference>
<feature type="compositionally biased region" description="Basic residues" evidence="8">
    <location>
        <begin position="187"/>
        <end position="196"/>
    </location>
</feature>
<dbReference type="PANTHER" id="PTHR22761:SF5">
    <property type="entry name" value="CHARGED MULTIVESICULAR BODY PROTEIN 6"/>
    <property type="match status" value="1"/>
</dbReference>
<protein>
    <recommendedName>
        <fullName evidence="11">Charged multivesicular body protein 6</fullName>
    </recommendedName>
</protein>
<evidence type="ECO:0000256" key="6">
    <source>
        <dbReference type="ARBA" id="ARBA00023136"/>
    </source>
</evidence>
<dbReference type="InterPro" id="IPR005024">
    <property type="entry name" value="Snf7_fam"/>
</dbReference>
<feature type="coiled-coil region" evidence="7">
    <location>
        <begin position="42"/>
        <end position="112"/>
    </location>
</feature>
<feature type="region of interest" description="Disordered" evidence="8">
    <location>
        <begin position="1"/>
        <end position="25"/>
    </location>
</feature>
<keyword evidence="6" id="KW-0472">Membrane</keyword>
<dbReference type="EMBL" id="CAJZBQ010000046">
    <property type="protein sequence ID" value="CAG9328614.1"/>
    <property type="molecule type" value="Genomic_DNA"/>
</dbReference>
<evidence type="ECO:0000313" key="9">
    <source>
        <dbReference type="EMBL" id="CAG9328614.1"/>
    </source>
</evidence>
<feature type="region of interest" description="Disordered" evidence="8">
    <location>
        <begin position="177"/>
        <end position="211"/>
    </location>
</feature>
<keyword evidence="3" id="KW-0813">Transport</keyword>
<dbReference type="Pfam" id="PF03357">
    <property type="entry name" value="Snf7"/>
    <property type="match status" value="1"/>
</dbReference>
<organism evidence="9 10">
    <name type="scientific">Blepharisma stoltei</name>
    <dbReference type="NCBI Taxonomy" id="1481888"/>
    <lineage>
        <taxon>Eukaryota</taxon>
        <taxon>Sar</taxon>
        <taxon>Alveolata</taxon>
        <taxon>Ciliophora</taxon>
        <taxon>Postciliodesmatophora</taxon>
        <taxon>Heterotrichea</taxon>
        <taxon>Heterotrichida</taxon>
        <taxon>Blepharismidae</taxon>
        <taxon>Blepharisma</taxon>
    </lineage>
</organism>
<sequence>MGACFGNSNKAKAPENSKTRISQEDKEIAQLKSTRDKVKHFLKKLESNIQSCKEAVKTCIKNKDKPRAMLALKKQKYLEKNLESGQNQLINLEQIINDVEQAQIQRDVVQAMKQGTEFLKQINDQLTINDVEKLMADTEDAIEYQQEIGRLLAQQGIQESDQDLEKELEKLDEVEALEVESEIPAPPKHKKHKKKKVFEEEENEEKVEVYA</sequence>
<name>A0AAU9JU08_9CILI</name>
<evidence type="ECO:0008006" key="11">
    <source>
        <dbReference type="Google" id="ProtNLM"/>
    </source>
</evidence>
<feature type="compositionally biased region" description="Polar residues" evidence="8">
    <location>
        <begin position="1"/>
        <end position="10"/>
    </location>
</feature>
<keyword evidence="10" id="KW-1185">Reference proteome</keyword>
<keyword evidence="4" id="KW-0967">Endosome</keyword>
<comment type="caution">
    <text evidence="9">The sequence shown here is derived from an EMBL/GenBank/DDBJ whole genome shotgun (WGS) entry which is preliminary data.</text>
</comment>
<dbReference type="GO" id="GO:0000815">
    <property type="term" value="C:ESCRT III complex"/>
    <property type="evidence" value="ECO:0007669"/>
    <property type="project" value="TreeGrafter"/>
</dbReference>
<dbReference type="GO" id="GO:0015031">
    <property type="term" value="P:protein transport"/>
    <property type="evidence" value="ECO:0007669"/>
    <property type="project" value="UniProtKB-KW"/>
</dbReference>